<evidence type="ECO:0000256" key="2">
    <source>
        <dbReference type="ARBA" id="ARBA00022801"/>
    </source>
</evidence>
<dbReference type="SUPFAM" id="SSF52540">
    <property type="entry name" value="P-loop containing nucleoside triphosphate hydrolases"/>
    <property type="match status" value="1"/>
</dbReference>
<evidence type="ECO:0000313" key="12">
    <source>
        <dbReference type="EMBL" id="RZU43732.1"/>
    </source>
</evidence>
<feature type="region of interest" description="Disordered" evidence="9">
    <location>
        <begin position="507"/>
        <end position="533"/>
    </location>
</feature>
<evidence type="ECO:0000259" key="10">
    <source>
        <dbReference type="Pfam" id="PF00580"/>
    </source>
</evidence>
<evidence type="ECO:0000256" key="4">
    <source>
        <dbReference type="ARBA" id="ARBA00022840"/>
    </source>
</evidence>
<dbReference type="PANTHER" id="PTHR11070">
    <property type="entry name" value="UVRD / RECB / PCRA DNA HELICASE FAMILY MEMBER"/>
    <property type="match status" value="1"/>
</dbReference>
<comment type="catalytic activity">
    <reaction evidence="6">
        <text>Couples ATP hydrolysis with the unwinding of duplex DNA by translocating in the 3'-5' direction.</text>
        <dbReference type="EC" id="5.6.2.4"/>
    </reaction>
</comment>
<evidence type="ECO:0000313" key="13">
    <source>
        <dbReference type="Proteomes" id="UP000292958"/>
    </source>
</evidence>
<protein>
    <recommendedName>
        <fullName evidence="7">DNA 3'-5' helicase</fullName>
        <ecNumber evidence="7">5.6.2.4</ecNumber>
    </recommendedName>
</protein>
<evidence type="ECO:0000256" key="3">
    <source>
        <dbReference type="ARBA" id="ARBA00022806"/>
    </source>
</evidence>
<dbReference type="GO" id="GO:0031297">
    <property type="term" value="P:replication fork processing"/>
    <property type="evidence" value="ECO:0007669"/>
    <property type="project" value="TreeGrafter"/>
</dbReference>
<gene>
    <name evidence="12" type="ORF">BDD14_5438</name>
</gene>
<evidence type="ECO:0000256" key="7">
    <source>
        <dbReference type="ARBA" id="ARBA00034808"/>
    </source>
</evidence>
<feature type="domain" description="UvrD-like helicase C-terminal" evidence="11">
    <location>
        <begin position="416"/>
        <end position="472"/>
    </location>
</feature>
<evidence type="ECO:0000256" key="8">
    <source>
        <dbReference type="ARBA" id="ARBA00048988"/>
    </source>
</evidence>
<comment type="catalytic activity">
    <reaction evidence="8">
        <text>ATP + H2O = ADP + phosphate + H(+)</text>
        <dbReference type="Rhea" id="RHEA:13065"/>
        <dbReference type="ChEBI" id="CHEBI:15377"/>
        <dbReference type="ChEBI" id="CHEBI:15378"/>
        <dbReference type="ChEBI" id="CHEBI:30616"/>
        <dbReference type="ChEBI" id="CHEBI:43474"/>
        <dbReference type="ChEBI" id="CHEBI:456216"/>
        <dbReference type="EC" id="5.6.2.4"/>
    </reaction>
</comment>
<dbReference type="InterPro" id="IPR014017">
    <property type="entry name" value="DNA_helicase_UvrD-like_C"/>
</dbReference>
<dbReference type="InterPro" id="IPR014016">
    <property type="entry name" value="UvrD-like_ATP-bd"/>
</dbReference>
<keyword evidence="3 12" id="KW-0347">Helicase</keyword>
<keyword evidence="2" id="KW-0378">Hydrolase</keyword>
<dbReference type="Pfam" id="PF00580">
    <property type="entry name" value="UvrD-helicase"/>
    <property type="match status" value="1"/>
</dbReference>
<dbReference type="GO" id="GO:0043138">
    <property type="term" value="F:3'-5' DNA helicase activity"/>
    <property type="evidence" value="ECO:0007669"/>
    <property type="project" value="UniProtKB-EC"/>
</dbReference>
<organism evidence="12 13">
    <name type="scientific">Edaphobacter modestus</name>
    <dbReference type="NCBI Taxonomy" id="388466"/>
    <lineage>
        <taxon>Bacteria</taxon>
        <taxon>Pseudomonadati</taxon>
        <taxon>Acidobacteriota</taxon>
        <taxon>Terriglobia</taxon>
        <taxon>Terriglobales</taxon>
        <taxon>Acidobacteriaceae</taxon>
        <taxon>Edaphobacter</taxon>
    </lineage>
</organism>
<dbReference type="Proteomes" id="UP000292958">
    <property type="component" value="Unassembled WGS sequence"/>
</dbReference>
<feature type="domain" description="UvrD-like helicase ATP-binding" evidence="10">
    <location>
        <begin position="204"/>
        <end position="257"/>
    </location>
</feature>
<dbReference type="Gene3D" id="3.40.50.300">
    <property type="entry name" value="P-loop containing nucleotide triphosphate hydrolases"/>
    <property type="match status" value="2"/>
</dbReference>
<proteinExistence type="predicted"/>
<evidence type="ECO:0000256" key="5">
    <source>
        <dbReference type="ARBA" id="ARBA00023235"/>
    </source>
</evidence>
<keyword evidence="4" id="KW-0067">ATP-binding</keyword>
<dbReference type="Pfam" id="PF13361">
    <property type="entry name" value="UvrD_C"/>
    <property type="match status" value="1"/>
</dbReference>
<reference evidence="12 13" key="1">
    <citation type="submission" date="2019-02" db="EMBL/GenBank/DDBJ databases">
        <title>Genomic Encyclopedia of Archaeal and Bacterial Type Strains, Phase II (KMG-II): from individual species to whole genera.</title>
        <authorList>
            <person name="Goeker M."/>
        </authorList>
    </citation>
    <scope>NUCLEOTIDE SEQUENCE [LARGE SCALE GENOMIC DNA]</scope>
    <source>
        <strain evidence="12 13">DSM 18101</strain>
    </source>
</reference>
<dbReference type="EMBL" id="SHKW01000001">
    <property type="protein sequence ID" value="RZU43732.1"/>
    <property type="molecule type" value="Genomic_DNA"/>
</dbReference>
<dbReference type="InterPro" id="IPR000212">
    <property type="entry name" value="DNA_helicase_UvrD/REP"/>
</dbReference>
<dbReference type="GO" id="GO:0005524">
    <property type="term" value="F:ATP binding"/>
    <property type="evidence" value="ECO:0007669"/>
    <property type="project" value="UniProtKB-KW"/>
</dbReference>
<dbReference type="RefSeq" id="WP_130422503.1">
    <property type="nucleotide sequence ID" value="NZ_SHKW01000001.1"/>
</dbReference>
<evidence type="ECO:0000256" key="1">
    <source>
        <dbReference type="ARBA" id="ARBA00022741"/>
    </source>
</evidence>
<dbReference type="AlphaFoldDB" id="A0A4Q7Z0D5"/>
<dbReference type="InterPro" id="IPR027417">
    <property type="entry name" value="P-loop_NTPase"/>
</dbReference>
<evidence type="ECO:0000259" key="11">
    <source>
        <dbReference type="Pfam" id="PF13361"/>
    </source>
</evidence>
<dbReference type="GO" id="GO:0000724">
    <property type="term" value="P:double-strand break repair via homologous recombination"/>
    <property type="evidence" value="ECO:0007669"/>
    <property type="project" value="TreeGrafter"/>
</dbReference>
<sequence>MSLHPTNIHPSPEQQRARELFLKQEGLRIDAYAGAGKTTTLRLLASSTNGRGLYLAFNRSIAENARGKFPTRVACATSHSLALRAIARSFGYPAWKLTGTLTPNTVVEAFRMPENLIFHSGLTLSKWSYCSVLLDAVKRFLLSNDEHPQQAHIPRYGCLEALDAVGLAQFTGQAISHVQALWDAMRHKTAGLPLGHDGYLKLWALSQPKARVDYILVDEAQDLNPVLVGVLKRMDCPVVYVGDPYQQIYEWRGAVNAMAQVSTPHHVLLSQSYRFGPAIASAATAILRSLGAKHPVRGSEAIQSHLAVVHPQVILSRSNAGVIGNILKCLSSRMPCHVLGGTSGLEMLLIDVRRVKQGQGGQSPELLGFATWKDVMSLSTRTEGEYLRGLVNLVQEYGEETMLRAIGGCVPNEGNARIICSTTHKAKGREWGYVEIEPDFLSTRPPSTRSDHQESIAAELRLLYVAVTRAKYAVDLPQSLLRRFGLNRTTSEVGGAPSVAEAIVDNAPTSEDPRLSGVVSPYHSPAKGESREMTSLRRIFG</sequence>
<comment type="caution">
    <text evidence="12">The sequence shown here is derived from an EMBL/GenBank/DDBJ whole genome shotgun (WGS) entry which is preliminary data.</text>
</comment>
<evidence type="ECO:0000256" key="9">
    <source>
        <dbReference type="SAM" id="MobiDB-lite"/>
    </source>
</evidence>
<dbReference type="PANTHER" id="PTHR11070:SF30">
    <property type="entry name" value="F-BOX DNA HELICASE 1"/>
    <property type="match status" value="1"/>
</dbReference>
<keyword evidence="13" id="KW-1185">Reference proteome</keyword>
<keyword evidence="1" id="KW-0547">Nucleotide-binding</keyword>
<evidence type="ECO:0000256" key="6">
    <source>
        <dbReference type="ARBA" id="ARBA00034617"/>
    </source>
</evidence>
<name>A0A4Q7Z0D5_9BACT</name>
<keyword evidence="5" id="KW-0413">Isomerase</keyword>
<dbReference type="EC" id="5.6.2.4" evidence="7"/>
<dbReference type="OrthoDB" id="9765670at2"/>
<accession>A0A4Q7Z0D5</accession>
<dbReference type="GO" id="GO:0016887">
    <property type="term" value="F:ATP hydrolysis activity"/>
    <property type="evidence" value="ECO:0007669"/>
    <property type="project" value="RHEA"/>
</dbReference>
<dbReference type="GO" id="GO:0003677">
    <property type="term" value="F:DNA binding"/>
    <property type="evidence" value="ECO:0007669"/>
    <property type="project" value="InterPro"/>
</dbReference>